<protein>
    <submittedName>
        <fullName evidence="1">Uncharacterized protein</fullName>
    </submittedName>
</protein>
<evidence type="ECO:0000313" key="2">
    <source>
        <dbReference type="Proteomes" id="UP001492380"/>
    </source>
</evidence>
<proteinExistence type="predicted"/>
<sequence>MLVPKLFALRHPVTKSLFFIPIDITKELVAPPSAWVPRSRVPVGWVVWKASSREEAQCVADEIKTELAWLTCWIADMHPDRVLILRRTSPCRVWSACRRVGRADLGVCGVLMDWMRGRKDAKHMGGLRSIVLLYQKLMHAHVDLLCDSILLSLSLLPCSRAMRVMAAVFRLKDPFHLPESSFKLRSASSIYLPAVCMSLHRQLIKIQVFRLVSLSFRKRRVVWCAARPVLTALMWCSMLVSEWHTLLSILQALHVLPRPRSNAPF</sequence>
<dbReference type="EMBL" id="JBBWRZ010000002">
    <property type="protein sequence ID" value="KAK8244536.1"/>
    <property type="molecule type" value="Genomic_DNA"/>
</dbReference>
<comment type="caution">
    <text evidence="1">The sequence shown here is derived from an EMBL/GenBank/DDBJ whole genome shotgun (WGS) entry which is preliminary data.</text>
</comment>
<dbReference type="Proteomes" id="UP001492380">
    <property type="component" value="Unassembled WGS sequence"/>
</dbReference>
<accession>A0ABR1Z0P4</accession>
<gene>
    <name evidence="1" type="ORF">HDK90DRAFT_161846</name>
</gene>
<organism evidence="1 2">
    <name type="scientific">Phyllosticta capitalensis</name>
    <dbReference type="NCBI Taxonomy" id="121624"/>
    <lineage>
        <taxon>Eukaryota</taxon>
        <taxon>Fungi</taxon>
        <taxon>Dikarya</taxon>
        <taxon>Ascomycota</taxon>
        <taxon>Pezizomycotina</taxon>
        <taxon>Dothideomycetes</taxon>
        <taxon>Dothideomycetes incertae sedis</taxon>
        <taxon>Botryosphaeriales</taxon>
        <taxon>Phyllostictaceae</taxon>
        <taxon>Phyllosticta</taxon>
    </lineage>
</organism>
<keyword evidence="2" id="KW-1185">Reference proteome</keyword>
<evidence type="ECO:0000313" key="1">
    <source>
        <dbReference type="EMBL" id="KAK8244536.1"/>
    </source>
</evidence>
<reference evidence="1 2" key="1">
    <citation type="submission" date="2024-04" db="EMBL/GenBank/DDBJ databases">
        <title>Phyllosticta paracitricarpa is synonymous to the EU quarantine fungus P. citricarpa based on phylogenomic analyses.</title>
        <authorList>
            <consortium name="Lawrence Berkeley National Laboratory"/>
            <person name="Van Ingen-Buijs V.A."/>
            <person name="Van Westerhoven A.C."/>
            <person name="Haridas S."/>
            <person name="Skiadas P."/>
            <person name="Martin F."/>
            <person name="Groenewald J.Z."/>
            <person name="Crous P.W."/>
            <person name="Seidl M.F."/>
        </authorList>
    </citation>
    <scope>NUCLEOTIDE SEQUENCE [LARGE SCALE GENOMIC DNA]</scope>
    <source>
        <strain evidence="1 2">CBS 123374</strain>
    </source>
</reference>
<name>A0ABR1Z0P4_9PEZI</name>